<name>A0ACC3MHD0_9PEZI</name>
<gene>
    <name evidence="1" type="ORF">LTR37_018349</name>
</gene>
<accession>A0ACC3MHD0</accession>
<sequence>MPYKIDPLYNNNIMANKKTNRVVIGDVNGRLSEVFSKLSTLQPKQNFTFAIIAGNLFADPESASQTQDDEVSRLLSGEIEVPLTTYFALGTRKLPQSVVERLESSDGELCPNLFLLGRKVSIKTSDGFRIAAIGGSYVPGSDEPMSPYEATYTDTDAQALAKEGNDVDLLITSNWPSAVQDGSKVACPGQSPQGVQSIADLCTALKPRYHFSTSEAFYEREPFFHSGPSPRSLTRFLSLAPFGNPDKQKAMYAFTIEPSAPPPTKVPDGTTASPFFNTKKRKLDSQQDSYNNFRYANSNASDTNYRGKGGRHNNKRHQRTQLPPTPQQCFFCLSNEACETHMIGSIGTDCYVAVAKGPLTTREMYLDLGFSGHMLIIPLQHSPTVSQIPDKEAQKSTVAEVQRYRSAMHDMLASKSKDADGRSKLGAVTWEISRASGVHLHWQFLPIPVDKIQRGLVEVAFDVEAENLEYPAFVKTASQIAEAEDTGEDYLKVMIWSESLRKEMLLPIDRSFRFDLQFPRRVLAKLLELDNRMDWKACALAREEEAADADAFKEAFQSFDFSLEDE</sequence>
<evidence type="ECO:0000313" key="1">
    <source>
        <dbReference type="EMBL" id="KAK3691918.1"/>
    </source>
</evidence>
<organism evidence="1 2">
    <name type="scientific">Vermiconidia calcicola</name>
    <dbReference type="NCBI Taxonomy" id="1690605"/>
    <lineage>
        <taxon>Eukaryota</taxon>
        <taxon>Fungi</taxon>
        <taxon>Dikarya</taxon>
        <taxon>Ascomycota</taxon>
        <taxon>Pezizomycotina</taxon>
        <taxon>Dothideomycetes</taxon>
        <taxon>Dothideomycetidae</taxon>
        <taxon>Mycosphaerellales</taxon>
        <taxon>Extremaceae</taxon>
        <taxon>Vermiconidia</taxon>
    </lineage>
</organism>
<reference evidence="1" key="1">
    <citation type="submission" date="2023-07" db="EMBL/GenBank/DDBJ databases">
        <title>Black Yeasts Isolated from many extreme environments.</title>
        <authorList>
            <person name="Coleine C."/>
            <person name="Stajich J.E."/>
            <person name="Selbmann L."/>
        </authorList>
    </citation>
    <scope>NUCLEOTIDE SEQUENCE</scope>
    <source>
        <strain evidence="1">CCFEE 5714</strain>
    </source>
</reference>
<protein>
    <submittedName>
        <fullName evidence="1">Uncharacterized protein</fullName>
    </submittedName>
</protein>
<evidence type="ECO:0000313" key="2">
    <source>
        <dbReference type="Proteomes" id="UP001281147"/>
    </source>
</evidence>
<proteinExistence type="predicted"/>
<dbReference type="EMBL" id="JAUTXU010000254">
    <property type="protein sequence ID" value="KAK3691918.1"/>
    <property type="molecule type" value="Genomic_DNA"/>
</dbReference>
<dbReference type="Proteomes" id="UP001281147">
    <property type="component" value="Unassembled WGS sequence"/>
</dbReference>
<comment type="caution">
    <text evidence="1">The sequence shown here is derived from an EMBL/GenBank/DDBJ whole genome shotgun (WGS) entry which is preliminary data.</text>
</comment>
<keyword evidence="2" id="KW-1185">Reference proteome</keyword>